<dbReference type="PROSITE" id="PS52002">
    <property type="entry name" value="SM"/>
    <property type="match status" value="1"/>
</dbReference>
<dbReference type="InterPro" id="IPR010920">
    <property type="entry name" value="LSM_dom_sf"/>
</dbReference>
<gene>
    <name evidence="2" type="primary">Lsm6</name>
    <name evidence="2" type="ORF">DPX39_090012300</name>
</gene>
<dbReference type="SUPFAM" id="SSF50182">
    <property type="entry name" value="Sm-like ribonucleoproteins"/>
    <property type="match status" value="1"/>
</dbReference>
<dbReference type="EMBL" id="QSBY01000009">
    <property type="protein sequence ID" value="RHW69991.1"/>
    <property type="molecule type" value="Genomic_DNA"/>
</dbReference>
<dbReference type="Gene3D" id="2.30.30.100">
    <property type="match status" value="1"/>
</dbReference>
<organism evidence="2 3">
    <name type="scientific">Trypanosoma brucei equiperdum</name>
    <dbReference type="NCBI Taxonomy" id="630700"/>
    <lineage>
        <taxon>Eukaryota</taxon>
        <taxon>Discoba</taxon>
        <taxon>Euglenozoa</taxon>
        <taxon>Kinetoplastea</taxon>
        <taxon>Metakinetoplastina</taxon>
        <taxon>Trypanosomatida</taxon>
        <taxon>Trypanosomatidae</taxon>
        <taxon>Trypanosoma</taxon>
    </lineage>
</organism>
<feature type="domain" description="Sm" evidence="1">
    <location>
        <begin position="1"/>
        <end position="67"/>
    </location>
</feature>
<sequence>MASVNMEDCIQKPAVCVTVFGESHEGLLQGIDNNFNTVLKQSVGNKENELTFVRGESVVYVGFSDIAESTVPEGNAGCGSVASTTLSGGAGITLRMARLRCTCHGLRPWTMK</sequence>
<evidence type="ECO:0000313" key="2">
    <source>
        <dbReference type="EMBL" id="RHW69991.1"/>
    </source>
</evidence>
<reference evidence="2 3" key="1">
    <citation type="submission" date="2018-09" db="EMBL/GenBank/DDBJ databases">
        <title>whole genome sequence of T. equiperdum IVM-t1 strain.</title>
        <authorList>
            <person name="Suganuma K."/>
        </authorList>
    </citation>
    <scope>NUCLEOTIDE SEQUENCE [LARGE SCALE GENOMIC DNA]</scope>
    <source>
        <strain evidence="2 3">IVM-t1</strain>
    </source>
</reference>
<evidence type="ECO:0000313" key="3">
    <source>
        <dbReference type="Proteomes" id="UP000266743"/>
    </source>
</evidence>
<dbReference type="InterPro" id="IPR047575">
    <property type="entry name" value="Sm"/>
</dbReference>
<dbReference type="InterPro" id="IPR001163">
    <property type="entry name" value="Sm_dom_euk/arc"/>
</dbReference>
<dbReference type="Proteomes" id="UP000266743">
    <property type="component" value="Chromosome 9"/>
</dbReference>
<dbReference type="GO" id="GO:0003723">
    <property type="term" value="F:RNA binding"/>
    <property type="evidence" value="ECO:0007669"/>
    <property type="project" value="InterPro"/>
</dbReference>
<evidence type="ECO:0000259" key="1">
    <source>
        <dbReference type="PROSITE" id="PS52002"/>
    </source>
</evidence>
<name>A0A3L6L2P9_9TRYP</name>
<dbReference type="AlphaFoldDB" id="A0A3L6L2P9"/>
<accession>A0A3L6L2P9</accession>
<comment type="caution">
    <text evidence="2">The sequence shown here is derived from an EMBL/GenBank/DDBJ whole genome shotgun (WGS) entry which is preliminary data.</text>
</comment>
<proteinExistence type="predicted"/>
<protein>
    <submittedName>
        <fullName evidence="2">U6 snRNA-associated Sm-like protein LSm6p</fullName>
    </submittedName>
</protein>
<dbReference type="Pfam" id="PF01423">
    <property type="entry name" value="LSM"/>
    <property type="match status" value="1"/>
</dbReference>